<evidence type="ECO:0000313" key="1">
    <source>
        <dbReference type="EMBL" id="AEE94474.1"/>
    </source>
</evidence>
<accession>F4B5X6</accession>
<name>F4B5X6_ACIHW</name>
<evidence type="ECO:0000313" key="2">
    <source>
        <dbReference type="Proteomes" id="UP000008458"/>
    </source>
</evidence>
<dbReference type="HOGENOM" id="CLU_2339985_0_0_2"/>
<reference key="2">
    <citation type="journal article" date="2011" name="Extremophiles">
        <title>Genomic analyses of Acidianus hospitalis W1 a host for studying crenarchaeal virus and plasmid life cycles.</title>
        <authorList>
            <person name="You X.Y."/>
            <person name="Liu C."/>
            <person name="Wang S.Y."/>
            <person name="Jiang C.Y."/>
            <person name="Shah S.A."/>
            <person name="Prangishvili D."/>
            <person name="Liu S.J."/>
            <person name="Garrett R.A."/>
        </authorList>
    </citation>
    <scope>NUCLEOTIDE SEQUENCE</scope>
    <source>
        <strain>W1</strain>
    </source>
</reference>
<dbReference type="AlphaFoldDB" id="F4B5X6"/>
<keyword evidence="2" id="KW-1185">Reference proteome</keyword>
<gene>
    <name evidence="1" type="ordered locus">Ahos_1593</name>
</gene>
<reference evidence="1 2" key="1">
    <citation type="journal article" date="2011" name="Extremophiles">
        <title>Genomic analysis of Acidianus hospitalis W1 a host for studying crenarchaeal virus and plasmid life cycles.</title>
        <authorList>
            <person name="You X.Y."/>
            <person name="Liu C."/>
            <person name="Wang S.Y."/>
            <person name="Jiang C.Y."/>
            <person name="Shah S.A."/>
            <person name="Prangishvili D."/>
            <person name="She Q."/>
            <person name="Liu S.J."/>
            <person name="Garrett R.A."/>
        </authorList>
    </citation>
    <scope>NUCLEOTIDE SEQUENCE [LARGE SCALE GENOMIC DNA]</scope>
    <source>
        <strain evidence="1 2">W1</strain>
    </source>
</reference>
<proteinExistence type="predicted"/>
<protein>
    <submittedName>
        <fullName evidence="1">Uncharacterized protein</fullName>
    </submittedName>
</protein>
<dbReference type="KEGG" id="aho:Ahos_1593"/>
<dbReference type="Proteomes" id="UP000008458">
    <property type="component" value="Chromosome"/>
</dbReference>
<sequence>MMESIYPQRGGIHEQVYLLKRELERRGIKTEIIAYSKRREGQKITLAKIAFPFFHKKNCKGRLRRNNSRDCLDIITINNFLKSLFYTLYSPSTFDRV</sequence>
<organism evidence="1 2">
    <name type="scientific">Acidianus hospitalis (strain W1)</name>
    <dbReference type="NCBI Taxonomy" id="933801"/>
    <lineage>
        <taxon>Archaea</taxon>
        <taxon>Thermoproteota</taxon>
        <taxon>Thermoprotei</taxon>
        <taxon>Sulfolobales</taxon>
        <taxon>Sulfolobaceae</taxon>
        <taxon>Acidianus</taxon>
    </lineage>
</organism>
<dbReference type="EMBL" id="CP002535">
    <property type="protein sequence ID" value="AEE94474.1"/>
    <property type="molecule type" value="Genomic_DNA"/>
</dbReference>